<comment type="caution">
    <text evidence="9">The sequence shown here is derived from an EMBL/GenBank/DDBJ whole genome shotgun (WGS) entry which is preliminary data.</text>
</comment>
<accession>A0A927IJQ1</accession>
<evidence type="ECO:0000256" key="5">
    <source>
        <dbReference type="ARBA" id="ARBA00022801"/>
    </source>
</evidence>
<keyword evidence="10" id="KW-1185">Reference proteome</keyword>
<feature type="domain" description="Alpha-L-arabinofuranosidase C-terminal" evidence="8">
    <location>
        <begin position="289"/>
        <end position="483"/>
    </location>
</feature>
<dbReference type="Pfam" id="PF06964">
    <property type="entry name" value="Alpha-L-AF_C"/>
    <property type="match status" value="1"/>
</dbReference>
<comment type="subunit">
    <text evidence="3">Homohexamer; trimer of dimers.</text>
</comment>
<dbReference type="Proteomes" id="UP000622317">
    <property type="component" value="Unassembled WGS sequence"/>
</dbReference>
<evidence type="ECO:0000256" key="1">
    <source>
        <dbReference type="ARBA" id="ARBA00001462"/>
    </source>
</evidence>
<dbReference type="InterPro" id="IPR013780">
    <property type="entry name" value="Glyco_hydro_b"/>
</dbReference>
<dbReference type="PANTHER" id="PTHR43576:SF2">
    <property type="entry name" value="INTRACELLULAR EXO-ALPHA-L-ARABINOFURANOSIDASE 2"/>
    <property type="match status" value="1"/>
</dbReference>
<evidence type="ECO:0000256" key="7">
    <source>
        <dbReference type="ARBA" id="ARBA00023295"/>
    </source>
</evidence>
<dbReference type="GO" id="GO:0046373">
    <property type="term" value="P:L-arabinose metabolic process"/>
    <property type="evidence" value="ECO:0007669"/>
    <property type="project" value="InterPro"/>
</dbReference>
<comment type="catalytic activity">
    <reaction evidence="1">
        <text>Hydrolysis of terminal non-reducing alpha-L-arabinofuranoside residues in alpha-L-arabinosides.</text>
        <dbReference type="EC" id="3.2.1.55"/>
    </reaction>
</comment>
<dbReference type="InterPro" id="IPR017853">
    <property type="entry name" value="GH"/>
</dbReference>
<dbReference type="GO" id="GO:0046556">
    <property type="term" value="F:alpha-L-arabinofuranosidase activity"/>
    <property type="evidence" value="ECO:0007669"/>
    <property type="project" value="UniProtKB-EC"/>
</dbReference>
<sequence length="490" mass="55097">MTIDTSGSNGHISEHIYGHFAEHLGRGIYDGFWKKDANGDYIIRDDVVATLKELGVPNLRWPGGCFADYYFWEHGIGPKDQRPTVVNNLWGGVTEDNSVGTHEFMDLVAELETEPIVVGNVGSGSVEDMANWWQYINHPGESPMAKLRRENGRDEPWKVRFWGVGNESWGCGGHMRPEYYADLYRRFATFLHAYGDVKPFRIATGPAGGDYNWTEVVMERAGRMIDGIDLHHYTLDGSWSTHKGQAVNFDEGGWYRLMGRAMEMDELITNHKAIMDAHDPEKRVWLIVGEWGTWHEQEEGSIPGFLYQQNTLRDALSASVTLDIFHQHLDRVKMANIAQTVNVLQAMILTDGERMLRTPTFHTFDLYKPHREATALPYELDRGEYKYDGEEGEPLPAISATASINDAGRIHLSLTNIDPNEARTVEVQFADGKKLKVKEARILTADAMNARNTFDAPDALVPSAFKGAKFAKGKLVVKLPAKSLVTIGLE</sequence>
<evidence type="ECO:0000313" key="9">
    <source>
        <dbReference type="EMBL" id="MBD5782038.1"/>
    </source>
</evidence>
<dbReference type="SMART" id="SM00813">
    <property type="entry name" value="Alpha-L-AF_C"/>
    <property type="match status" value="1"/>
</dbReference>
<dbReference type="Gene3D" id="3.20.20.80">
    <property type="entry name" value="Glycosidases"/>
    <property type="match status" value="1"/>
</dbReference>
<dbReference type="SUPFAM" id="SSF51011">
    <property type="entry name" value="Glycosyl hydrolase domain"/>
    <property type="match status" value="1"/>
</dbReference>
<keyword evidence="7" id="KW-0326">Glycosidase</keyword>
<protein>
    <recommendedName>
        <fullName evidence="4">non-reducing end alpha-L-arabinofuranosidase</fullName>
        <ecNumber evidence="4">3.2.1.55</ecNumber>
    </recommendedName>
</protein>
<keyword evidence="6" id="KW-0119">Carbohydrate metabolism</keyword>
<gene>
    <name evidence="9" type="ORF">IEN85_21240</name>
</gene>
<dbReference type="SUPFAM" id="SSF51445">
    <property type="entry name" value="(Trans)glycosidases"/>
    <property type="match status" value="1"/>
</dbReference>
<dbReference type="Pfam" id="PF22848">
    <property type="entry name" value="ASD1_dom"/>
    <property type="match status" value="1"/>
</dbReference>
<keyword evidence="5" id="KW-0378">Hydrolase</keyword>
<evidence type="ECO:0000256" key="6">
    <source>
        <dbReference type="ARBA" id="ARBA00023277"/>
    </source>
</evidence>
<dbReference type="Gene3D" id="2.60.40.1180">
    <property type="entry name" value="Golgi alpha-mannosidase II"/>
    <property type="match status" value="1"/>
</dbReference>
<organism evidence="9 10">
    <name type="scientific">Pelagicoccus enzymogenes</name>
    <dbReference type="NCBI Taxonomy" id="2773457"/>
    <lineage>
        <taxon>Bacteria</taxon>
        <taxon>Pseudomonadati</taxon>
        <taxon>Verrucomicrobiota</taxon>
        <taxon>Opitutia</taxon>
        <taxon>Puniceicoccales</taxon>
        <taxon>Pelagicoccaceae</taxon>
        <taxon>Pelagicoccus</taxon>
    </lineage>
</organism>
<dbReference type="EC" id="3.2.1.55" evidence="4"/>
<dbReference type="InterPro" id="IPR055235">
    <property type="entry name" value="ASD1_cat"/>
</dbReference>
<dbReference type="AlphaFoldDB" id="A0A927IJQ1"/>
<evidence type="ECO:0000256" key="2">
    <source>
        <dbReference type="ARBA" id="ARBA00007186"/>
    </source>
</evidence>
<dbReference type="GO" id="GO:0000272">
    <property type="term" value="P:polysaccharide catabolic process"/>
    <property type="evidence" value="ECO:0007669"/>
    <property type="project" value="TreeGrafter"/>
</dbReference>
<evidence type="ECO:0000256" key="4">
    <source>
        <dbReference type="ARBA" id="ARBA00012670"/>
    </source>
</evidence>
<reference evidence="9" key="1">
    <citation type="submission" date="2020-09" db="EMBL/GenBank/DDBJ databases">
        <title>Pelagicoccus enzymogenes sp. nov. with an EPS production, isolated from marine sediment.</title>
        <authorList>
            <person name="Feng X."/>
        </authorList>
    </citation>
    <scope>NUCLEOTIDE SEQUENCE</scope>
    <source>
        <strain evidence="9">NFK12</strain>
    </source>
</reference>
<name>A0A927IJQ1_9BACT</name>
<dbReference type="InterPro" id="IPR010720">
    <property type="entry name" value="Alpha-L-AF_C"/>
</dbReference>
<evidence type="ECO:0000256" key="3">
    <source>
        <dbReference type="ARBA" id="ARBA00011165"/>
    </source>
</evidence>
<proteinExistence type="inferred from homology"/>
<comment type="similarity">
    <text evidence="2">Belongs to the glycosyl hydrolase 51 family.</text>
</comment>
<evidence type="ECO:0000259" key="8">
    <source>
        <dbReference type="SMART" id="SM00813"/>
    </source>
</evidence>
<evidence type="ECO:0000313" key="10">
    <source>
        <dbReference type="Proteomes" id="UP000622317"/>
    </source>
</evidence>
<dbReference type="PANTHER" id="PTHR43576">
    <property type="entry name" value="ALPHA-L-ARABINOFURANOSIDASE C-RELATED"/>
    <property type="match status" value="1"/>
</dbReference>
<dbReference type="EMBL" id="JACYFG010000051">
    <property type="protein sequence ID" value="MBD5782038.1"/>
    <property type="molecule type" value="Genomic_DNA"/>
</dbReference>